<comment type="PTM">
    <text evidence="3">The conversion to 3-oxoalanine (also known as C-formylglycine, FGly), of a serine or cysteine residue in prokaryotes and of a cysteine residue in eukaryotes, is critical for catalytic activity.</text>
</comment>
<reference evidence="5" key="2">
    <citation type="journal article" date="2021" name="PeerJ">
        <title>Extensive microbial diversity within the chicken gut microbiome revealed by metagenomics and culture.</title>
        <authorList>
            <person name="Gilroy R."/>
            <person name="Ravi A."/>
            <person name="Getino M."/>
            <person name="Pursley I."/>
            <person name="Horton D.L."/>
            <person name="Alikhan N.F."/>
            <person name="Baker D."/>
            <person name="Gharbi K."/>
            <person name="Hall N."/>
            <person name="Watson M."/>
            <person name="Adriaenssens E.M."/>
            <person name="Foster-Nyarko E."/>
            <person name="Jarju S."/>
            <person name="Secka A."/>
            <person name="Antonio M."/>
            <person name="Oren A."/>
            <person name="Chaudhuri R.R."/>
            <person name="La Ragione R."/>
            <person name="Hildebrand F."/>
            <person name="Pallen M.J."/>
        </authorList>
    </citation>
    <scope>NUCLEOTIDE SEQUENCE</scope>
    <source>
        <strain evidence="5">B2-16538</strain>
    </source>
</reference>
<sequence>MKKYYLLPLAATAAAAVSGCGGQEKERQPNVIIILADDLGCGDVSCLGSTVLNTPGLDRMCREGLNLTDAHSAAPTSTPSRYSLMTGQYPWRNRDAEILAGDANLLIREDQPTIARMMRDAGYETAVIGKWHLGLGKGKIDWNREITPNPNSIGFDYSYIIAATVDRVPTVYVENGIVPGLEEDDPLMVSYTENFPGEPTALTNPELMTMRWSDGHNCSVVNGIPRIGYQKGGKNAYWDDETMADVFLDKVKEFIGKNTGRPFFLYYGLHEPHVPRTPHPRFAGTSGMGPRGDAVVEADWCVNELLDYLDETGLSENTIVIFSSDNGPVLDDGYADGAAEKWGDLTPALPYRGGKYSLYDGGTHVPFFVRWTGHIKPGTVSDALVCQMDLYASLAALVGEKMPGGLDSRNTLDTFLGKSDEGREDLVLGSNERLSYRSGNWHLIPPYDGPERNTPNIELGNSRTWSLYDLASDIHEDINLAEEYPDIVSRMKDRLDETAGDYLDFQ</sequence>
<dbReference type="Pfam" id="PF00884">
    <property type="entry name" value="Sulfatase"/>
    <property type="match status" value="1"/>
</dbReference>
<dbReference type="SUPFAM" id="SSF53649">
    <property type="entry name" value="Alkaline phosphatase-like"/>
    <property type="match status" value="1"/>
</dbReference>
<dbReference type="PROSITE" id="PS51257">
    <property type="entry name" value="PROKAR_LIPOPROTEIN"/>
    <property type="match status" value="1"/>
</dbReference>
<reference evidence="5" key="1">
    <citation type="submission" date="2020-10" db="EMBL/GenBank/DDBJ databases">
        <authorList>
            <person name="Gilroy R."/>
        </authorList>
    </citation>
    <scope>NUCLEOTIDE SEQUENCE</scope>
    <source>
        <strain evidence="5">B2-16538</strain>
    </source>
</reference>
<protein>
    <submittedName>
        <fullName evidence="5">Arylsulfatase</fullName>
    </submittedName>
</protein>
<dbReference type="PROSITE" id="PS00523">
    <property type="entry name" value="SULFATASE_1"/>
    <property type="match status" value="1"/>
</dbReference>
<organism evidence="5 6">
    <name type="scientific">Candidatus Cryptobacteroides excrementavium</name>
    <dbReference type="NCBI Taxonomy" id="2840759"/>
    <lineage>
        <taxon>Bacteria</taxon>
        <taxon>Pseudomonadati</taxon>
        <taxon>Bacteroidota</taxon>
        <taxon>Bacteroidia</taxon>
        <taxon>Bacteroidales</taxon>
        <taxon>Candidatus Cryptobacteroides</taxon>
    </lineage>
</organism>
<proteinExistence type="inferred from homology"/>
<dbReference type="InterPro" id="IPR017850">
    <property type="entry name" value="Alkaline_phosphatase_core_sf"/>
</dbReference>
<gene>
    <name evidence="5" type="ORF">IAB78_03375</name>
</gene>
<dbReference type="EMBL" id="JADILX010000059">
    <property type="protein sequence ID" value="MBO8485446.1"/>
    <property type="molecule type" value="Genomic_DNA"/>
</dbReference>
<feature type="modified residue" description="3-oxoalanine (Ser)" evidence="3">
    <location>
        <position position="77"/>
    </location>
</feature>
<dbReference type="InterPro" id="IPR000917">
    <property type="entry name" value="Sulfatase_N"/>
</dbReference>
<dbReference type="AlphaFoldDB" id="A0A9D9J2P0"/>
<comment type="caution">
    <text evidence="5">The sequence shown here is derived from an EMBL/GenBank/DDBJ whole genome shotgun (WGS) entry which is preliminary data.</text>
</comment>
<accession>A0A9D9J2P0</accession>
<comment type="similarity">
    <text evidence="1">Belongs to the sulfatase family.</text>
</comment>
<name>A0A9D9J2P0_9BACT</name>
<dbReference type="PANTHER" id="PTHR43751">
    <property type="entry name" value="SULFATASE"/>
    <property type="match status" value="1"/>
</dbReference>
<evidence type="ECO:0000313" key="5">
    <source>
        <dbReference type="EMBL" id="MBO8485446.1"/>
    </source>
</evidence>
<dbReference type="Proteomes" id="UP000823750">
    <property type="component" value="Unassembled WGS sequence"/>
</dbReference>
<evidence type="ECO:0000259" key="4">
    <source>
        <dbReference type="Pfam" id="PF00884"/>
    </source>
</evidence>
<evidence type="ECO:0000256" key="3">
    <source>
        <dbReference type="PIRSR" id="PIRSR600917-52"/>
    </source>
</evidence>
<evidence type="ECO:0000256" key="1">
    <source>
        <dbReference type="ARBA" id="ARBA00008779"/>
    </source>
</evidence>
<dbReference type="Gene3D" id="3.40.720.10">
    <property type="entry name" value="Alkaline Phosphatase, subunit A"/>
    <property type="match status" value="1"/>
</dbReference>
<keyword evidence="2" id="KW-0378">Hydrolase</keyword>
<dbReference type="PROSITE" id="PS00149">
    <property type="entry name" value="SULFATASE_2"/>
    <property type="match status" value="1"/>
</dbReference>
<dbReference type="Gene3D" id="3.30.1120.10">
    <property type="match status" value="1"/>
</dbReference>
<evidence type="ECO:0000256" key="2">
    <source>
        <dbReference type="ARBA" id="ARBA00022801"/>
    </source>
</evidence>
<dbReference type="GO" id="GO:0016787">
    <property type="term" value="F:hydrolase activity"/>
    <property type="evidence" value="ECO:0007669"/>
    <property type="project" value="UniProtKB-KW"/>
</dbReference>
<dbReference type="CDD" id="cd16143">
    <property type="entry name" value="ARS_like"/>
    <property type="match status" value="1"/>
</dbReference>
<dbReference type="PANTHER" id="PTHR43751:SF7">
    <property type="entry name" value="ARYLSULPHATASE A"/>
    <property type="match status" value="1"/>
</dbReference>
<feature type="domain" description="Sulfatase N-terminal" evidence="4">
    <location>
        <begin position="29"/>
        <end position="399"/>
    </location>
</feature>
<dbReference type="InterPro" id="IPR052701">
    <property type="entry name" value="GAG_Ulvan_Degrading_Sulfatases"/>
</dbReference>
<dbReference type="InterPro" id="IPR024607">
    <property type="entry name" value="Sulfatase_CS"/>
</dbReference>
<evidence type="ECO:0000313" key="6">
    <source>
        <dbReference type="Proteomes" id="UP000823750"/>
    </source>
</evidence>